<dbReference type="Pfam" id="PF00732">
    <property type="entry name" value="GMC_oxred_N"/>
    <property type="match status" value="1"/>
</dbReference>
<dbReference type="Gene3D" id="3.30.410.40">
    <property type="match status" value="1"/>
</dbReference>
<evidence type="ECO:0000256" key="2">
    <source>
        <dbReference type="ARBA" id="ARBA00010790"/>
    </source>
</evidence>
<dbReference type="InterPro" id="IPR000172">
    <property type="entry name" value="GMC_OxRdtase_N"/>
</dbReference>
<dbReference type="NCBIfam" id="TIGR03970">
    <property type="entry name" value="Rv0697"/>
    <property type="match status" value="1"/>
</dbReference>
<dbReference type="EMBL" id="QRCM01000001">
    <property type="protein sequence ID" value="TXG92548.1"/>
    <property type="molecule type" value="Genomic_DNA"/>
</dbReference>
<dbReference type="EC" id="1.-.-.-" evidence="8"/>
<evidence type="ECO:0000313" key="9">
    <source>
        <dbReference type="Proteomes" id="UP000471120"/>
    </source>
</evidence>
<dbReference type="Pfam" id="PF05199">
    <property type="entry name" value="GMC_oxred_C"/>
    <property type="match status" value="1"/>
</dbReference>
<proteinExistence type="inferred from homology"/>
<comment type="caution">
    <text evidence="8">The sequence shown here is derived from an EMBL/GenBank/DDBJ whole genome shotgun (WGS) entry which is preliminary data.</text>
</comment>
<dbReference type="InterPro" id="IPR036188">
    <property type="entry name" value="FAD/NAD-bd_sf"/>
</dbReference>
<dbReference type="PANTHER" id="PTHR11552:SF147">
    <property type="entry name" value="CHOLINE DEHYDROGENASE, MITOCHONDRIAL"/>
    <property type="match status" value="1"/>
</dbReference>
<dbReference type="PIRSF" id="PIRSF000137">
    <property type="entry name" value="Alcohol_oxidase"/>
    <property type="match status" value="1"/>
</dbReference>
<dbReference type="InterPro" id="IPR012132">
    <property type="entry name" value="GMC_OxRdtase"/>
</dbReference>
<evidence type="ECO:0000259" key="7">
    <source>
        <dbReference type="Pfam" id="PF05199"/>
    </source>
</evidence>
<dbReference type="PANTHER" id="PTHR11552">
    <property type="entry name" value="GLUCOSE-METHANOL-CHOLINE GMC OXIDOREDUCTASE"/>
    <property type="match status" value="1"/>
</dbReference>
<organism evidence="8 9">
    <name type="scientific">Rhodococcus rhodnii</name>
    <dbReference type="NCBI Taxonomy" id="38312"/>
    <lineage>
        <taxon>Bacteria</taxon>
        <taxon>Bacillati</taxon>
        <taxon>Actinomycetota</taxon>
        <taxon>Actinomycetes</taxon>
        <taxon>Mycobacteriales</taxon>
        <taxon>Nocardiaceae</taxon>
        <taxon>Rhodococcus</taxon>
    </lineage>
</organism>
<feature type="domain" description="Glucose-methanol-choline oxidoreductase N-terminal" evidence="6">
    <location>
        <begin position="6"/>
        <end position="290"/>
    </location>
</feature>
<protein>
    <submittedName>
        <fullName evidence="8">Mycofactocin system GMC family oxidoreductase MftG</fullName>
        <ecNumber evidence="8">1.-.-.-</ecNumber>
    </submittedName>
</protein>
<evidence type="ECO:0000259" key="6">
    <source>
        <dbReference type="Pfam" id="PF00732"/>
    </source>
</evidence>
<evidence type="ECO:0000256" key="4">
    <source>
        <dbReference type="ARBA" id="ARBA00022827"/>
    </source>
</evidence>
<dbReference type="GO" id="GO:0016614">
    <property type="term" value="F:oxidoreductase activity, acting on CH-OH group of donors"/>
    <property type="evidence" value="ECO:0007669"/>
    <property type="project" value="InterPro"/>
</dbReference>
<comment type="cofactor">
    <cofactor evidence="1 5">
        <name>FAD</name>
        <dbReference type="ChEBI" id="CHEBI:57692"/>
    </cofactor>
</comment>
<feature type="domain" description="Glucose-methanol-choline oxidoreductase C-terminal" evidence="7">
    <location>
        <begin position="348"/>
        <end position="465"/>
    </location>
</feature>
<dbReference type="GO" id="GO:0050660">
    <property type="term" value="F:flavin adenine dinucleotide binding"/>
    <property type="evidence" value="ECO:0007669"/>
    <property type="project" value="InterPro"/>
</dbReference>
<dbReference type="Proteomes" id="UP000471120">
    <property type="component" value="Unassembled WGS sequence"/>
</dbReference>
<accession>A0A6P2CND0</accession>
<evidence type="ECO:0000256" key="3">
    <source>
        <dbReference type="ARBA" id="ARBA00022630"/>
    </source>
</evidence>
<comment type="similarity">
    <text evidence="2">Belongs to the GMC oxidoreductase family.</text>
</comment>
<dbReference type="SUPFAM" id="SSF51905">
    <property type="entry name" value="FAD/NAD(P)-binding domain"/>
    <property type="match status" value="1"/>
</dbReference>
<dbReference type="AlphaFoldDB" id="A0A6P2CND0"/>
<evidence type="ECO:0000313" key="8">
    <source>
        <dbReference type="EMBL" id="TXG92548.1"/>
    </source>
</evidence>
<evidence type="ECO:0000256" key="1">
    <source>
        <dbReference type="ARBA" id="ARBA00001974"/>
    </source>
</evidence>
<evidence type="ECO:0000256" key="5">
    <source>
        <dbReference type="PIRSR" id="PIRSR000137-2"/>
    </source>
</evidence>
<reference evidence="8 9" key="1">
    <citation type="submission" date="2018-07" db="EMBL/GenBank/DDBJ databases">
        <title>Genome sequence of Rhodococcus rhodnii ATCC 35071 from Rhodnius prolixus.</title>
        <authorList>
            <person name="Patel V."/>
            <person name="Vogel K.J."/>
        </authorList>
    </citation>
    <scope>NUCLEOTIDE SEQUENCE [LARGE SCALE GENOMIC DNA]</scope>
    <source>
        <strain evidence="8 9">ATCC 35071</strain>
    </source>
</reference>
<dbReference type="InterPro" id="IPR023978">
    <property type="entry name" value="GMC_oxidoreductase_bact"/>
</dbReference>
<sequence>MIPGADVVVIGAGSAGCLVAARASDDPARTVLLLESGPAGPLGSDGEIGVLPVGPGAARAVEYPARLMRDRSPTVVRRGTGVGGSGAINGAYFVRAPDADFAAWPATWTARDVAPWFRRIERDLDVSSPRHGDAGPIPVSRVPLHDLAPVSARFLAAAADTGMPYVADMNDGGRDGVGTVPMNAVNGVRVSTSSACLAPVAGRPNLTVRTGVRVDRILFQRNRVHGVVVRDGEAEYVVAAGEVVLCAGAVESPLALTRSGIGEPETLRGSGFPVVTDLPGVGSGLSDHPEVLVPYAADGLRPGTALLEVCGEWHGYEMRPYTAGFDRFIPGSGPGDACVGVSLMASDARGVVRSSGGRAVIEYDYLRSARDRQRLREGAAHAVEILRRAGLGVPPGPVDDTWVRERLATSQHASGTCRMGEAGDPHAVVDPAGKVHGVDGLHVVDGSILPVVPSRGPHATVVMVAARLAESLFGAGA</sequence>
<keyword evidence="8" id="KW-0560">Oxidoreductase</keyword>
<gene>
    <name evidence="8" type="primary">mftG</name>
    <name evidence="8" type="ORF">DW322_09260</name>
</gene>
<keyword evidence="3" id="KW-0285">Flavoprotein</keyword>
<feature type="binding site" evidence="5">
    <location>
        <position position="446"/>
    </location>
    <ligand>
        <name>FAD</name>
        <dbReference type="ChEBI" id="CHEBI:57692"/>
    </ligand>
</feature>
<name>A0A6P2CND0_9NOCA</name>
<dbReference type="InterPro" id="IPR007867">
    <property type="entry name" value="GMC_OxRtase_C"/>
</dbReference>
<keyword evidence="4 5" id="KW-0274">FAD</keyword>
<feature type="binding site" evidence="5">
    <location>
        <position position="214"/>
    </location>
    <ligand>
        <name>FAD</name>
        <dbReference type="ChEBI" id="CHEBI:57692"/>
    </ligand>
</feature>
<dbReference type="Gene3D" id="3.50.50.60">
    <property type="entry name" value="FAD/NAD(P)-binding domain"/>
    <property type="match status" value="1"/>
</dbReference>